<dbReference type="Pfam" id="PF00577">
    <property type="entry name" value="Usher"/>
    <property type="match status" value="1"/>
</dbReference>
<protein>
    <submittedName>
        <fullName evidence="2">Fimbrial biogenesis outer membrane usher protein</fullName>
    </submittedName>
</protein>
<keyword evidence="1" id="KW-0732">Signal</keyword>
<dbReference type="InterPro" id="IPR042186">
    <property type="entry name" value="FimD_plug_dom"/>
</dbReference>
<feature type="chain" id="PRO_5042572834" evidence="1">
    <location>
        <begin position="21"/>
        <end position="726"/>
    </location>
</feature>
<comment type="caution">
    <text evidence="2">The sequence shown here is derived from an EMBL/GenBank/DDBJ whole genome shotgun (WGS) entry which is preliminary data.</text>
</comment>
<dbReference type="Proteomes" id="UP001214521">
    <property type="component" value="Unassembled WGS sequence"/>
</dbReference>
<dbReference type="PANTHER" id="PTHR30451:SF5">
    <property type="entry name" value="SLR0019 PROTEIN"/>
    <property type="match status" value="1"/>
</dbReference>
<dbReference type="GO" id="GO:0009297">
    <property type="term" value="P:pilus assembly"/>
    <property type="evidence" value="ECO:0007669"/>
    <property type="project" value="InterPro"/>
</dbReference>
<evidence type="ECO:0000313" key="2">
    <source>
        <dbReference type="EMBL" id="EKT4439488.1"/>
    </source>
</evidence>
<proteinExistence type="predicted"/>
<dbReference type="Gene3D" id="2.60.40.3110">
    <property type="match status" value="1"/>
</dbReference>
<dbReference type="InterPro" id="IPR000015">
    <property type="entry name" value="Fimb_usher"/>
</dbReference>
<reference evidence="2" key="1">
    <citation type="submission" date="2022-07" db="EMBL/GenBank/DDBJ databases">
        <authorList>
            <consortium name="Clinical and Environmental Microbiology Branch: Whole genome sequencing antimicrobial resistance pathogens in the healthcare setting"/>
        </authorList>
    </citation>
    <scope>NUCLEOTIDE SEQUENCE</scope>
    <source>
        <strain evidence="2">Stenotrophomonas_maltophilia_2021CK-00905</strain>
    </source>
</reference>
<name>A0AAI9FXS3_STEMA</name>
<dbReference type="AlphaFoldDB" id="A0AAI9FXS3"/>
<dbReference type="Gene3D" id="2.60.40.2610">
    <property type="entry name" value="Outer membrane usher protein FimD, plug domain"/>
    <property type="match status" value="1"/>
</dbReference>
<dbReference type="GO" id="GO:0009279">
    <property type="term" value="C:cell outer membrane"/>
    <property type="evidence" value="ECO:0007669"/>
    <property type="project" value="TreeGrafter"/>
</dbReference>
<dbReference type="PANTHER" id="PTHR30451">
    <property type="entry name" value="OUTER MEMBRANE USHER PROTEIN"/>
    <property type="match status" value="1"/>
</dbReference>
<feature type="signal peptide" evidence="1">
    <location>
        <begin position="1"/>
        <end position="20"/>
    </location>
</feature>
<sequence length="726" mass="78745">MKKSVIALAMAVCLAHPSWASDVTIAAVSINGSHKSDVEELRVREDGQLLISIDRWTQWGVQVPASLADRDAVSPSDLNADVQFDPATQSYSINVPAKYLPARNYNQASRLRTNVGPSPKGVMLGYDYRAQDSESYGFTQSLSYDVRTNVLGGALFGAGQFNKDSTGLIHERSLTTWSRDLYASQTRVQIGDVINATPNGSLLGSRNLLGVRVGTDRSLSDDAFYPVPTFNGVADTRSTAEVFVNSVRASQQQFQPGPYQFANLNSPIGLSTVSMVVRDELGREYWTTRQFYSTPKALAKGRSEWEVSGGLMRNGGLGNNYADLAANAVYARGMSDRWTTTAAFQATATGRTAMWGNLWTFGRWGAATFDIATSGDGMAATIGYERRTNGVSWSASHTHVTDDYWNLNRERSRFALESQTTLGVAYRQNSFSAALNYSDVRYSNRSTQLLTAQSRWQLNSRSELSVFAQRDLSLRDTTLNLGFRYQFGSSASTSVNLNDGEWFGQANGSTTLKNRRLSWNASASANNHYVAGRWDLPMSTLLLQNSTTNTVFGANGGVWIGEGGVLPTSRPFGSYALIRVPNLPNTHVQLTGKSVTTNALGVAVVPNVSALFDQTVTVDALSLPFGVQLDSLSKKIVAPRGGGTKLQFDVVSNTTREYVVVQNGVPIDMANVKGKETVIGVRGALVLEAPIPGDVLTVEKDGSTCAITIPHSGELDKPILECKEVL</sequence>
<dbReference type="EMBL" id="ABLOMU010000001">
    <property type="protein sequence ID" value="EKT4439488.1"/>
    <property type="molecule type" value="Genomic_DNA"/>
</dbReference>
<evidence type="ECO:0000313" key="3">
    <source>
        <dbReference type="Proteomes" id="UP001214521"/>
    </source>
</evidence>
<organism evidence="2 3">
    <name type="scientific">Stenotrophomonas maltophilia</name>
    <name type="common">Pseudomonas maltophilia</name>
    <name type="synonym">Xanthomonas maltophilia</name>
    <dbReference type="NCBI Taxonomy" id="40324"/>
    <lineage>
        <taxon>Bacteria</taxon>
        <taxon>Pseudomonadati</taxon>
        <taxon>Pseudomonadota</taxon>
        <taxon>Gammaproteobacteria</taxon>
        <taxon>Lysobacterales</taxon>
        <taxon>Lysobacteraceae</taxon>
        <taxon>Stenotrophomonas</taxon>
        <taxon>Stenotrophomonas maltophilia group</taxon>
    </lineage>
</organism>
<gene>
    <name evidence="2" type="ORF">QEK83_000081</name>
</gene>
<dbReference type="GO" id="GO:0015473">
    <property type="term" value="F:fimbrial usher porin activity"/>
    <property type="evidence" value="ECO:0007669"/>
    <property type="project" value="InterPro"/>
</dbReference>
<accession>A0AAI9FXS3</accession>
<evidence type="ECO:0000256" key="1">
    <source>
        <dbReference type="SAM" id="SignalP"/>
    </source>
</evidence>